<protein>
    <recommendedName>
        <fullName evidence="3">2-dehydropantoate 2-reductase</fullName>
        <ecNumber evidence="2">1.1.1.169</ecNumber>
    </recommendedName>
    <alternativeName>
        <fullName evidence="5">Ketopantoate reductase</fullName>
    </alternativeName>
</protein>
<dbReference type="InterPro" id="IPR036291">
    <property type="entry name" value="NAD(P)-bd_dom_sf"/>
</dbReference>
<dbReference type="Gene3D" id="1.10.1040.10">
    <property type="entry name" value="N-(1-d-carboxylethyl)-l-norvaline Dehydrogenase, domain 2"/>
    <property type="match status" value="1"/>
</dbReference>
<dbReference type="InterPro" id="IPR013328">
    <property type="entry name" value="6PGD_dom2"/>
</dbReference>
<feature type="domain" description="Ketopantoate reductase N-terminal" evidence="7">
    <location>
        <begin position="3"/>
        <end position="172"/>
    </location>
</feature>
<sequence>MKIAIVGAGAIGGLVGARLALAGEQVTFLVRGANLVAIRNKGIKLIAQDGSEQVAADVAATDDYAEPGPQDLVILALKAHQVAAVAEQLPLLFGPETCVVTMQNGIPYWYFHRHGGELEGRQVRSVDADGRLTQLIPPQRVIGCVVYPASELVAPGVVRHVEGERFPLGELDGSHSPRVQAIADCFARAGFKAPVLDDIRAEIWLKLWGNLSFNPISALCHATLEGICQYPLARELAADMMKEAEAVAGKLGVTFRVTLDKRIAGAEKVGRHKTSMLMDIEAGRGPEIDALVGSVMELGRFTDTATPHIDAVYALVKLLERTMTDEQGQVRLQKMAA</sequence>
<dbReference type="Pfam" id="PF08546">
    <property type="entry name" value="ApbA_C"/>
    <property type="match status" value="1"/>
</dbReference>
<proteinExistence type="predicted"/>
<feature type="domain" description="Ketopantoate reductase C-terminal" evidence="8">
    <location>
        <begin position="198"/>
        <end position="320"/>
    </location>
</feature>
<reference evidence="9 10" key="1">
    <citation type="submission" date="2020-01" db="EMBL/GenBank/DDBJ databases">
        <authorList>
            <person name="Lee S.D."/>
        </authorList>
    </citation>
    <scope>NUCLEOTIDE SEQUENCE [LARGE SCALE GENOMIC DNA]</scope>
    <source>
        <strain evidence="9 10">SAP-35</strain>
    </source>
</reference>
<dbReference type="PANTHER" id="PTHR21708">
    <property type="entry name" value="PROBABLE 2-DEHYDROPANTOATE 2-REDUCTASE"/>
    <property type="match status" value="1"/>
</dbReference>
<evidence type="ECO:0000259" key="7">
    <source>
        <dbReference type="Pfam" id="PF02558"/>
    </source>
</evidence>
<keyword evidence="4" id="KW-0566">Pantothenate biosynthesis</keyword>
<evidence type="ECO:0000256" key="5">
    <source>
        <dbReference type="ARBA" id="ARBA00032024"/>
    </source>
</evidence>
<keyword evidence="10" id="KW-1185">Reference proteome</keyword>
<reference evidence="10" key="2">
    <citation type="submission" date="2023-07" db="EMBL/GenBank/DDBJ databases">
        <title>Duganella aceri sp. nov., isolated from tree sap.</title>
        <authorList>
            <person name="Kim I.S."/>
        </authorList>
    </citation>
    <scope>NUCLEOTIDE SEQUENCE [LARGE SCALE GENOMIC DNA]</scope>
    <source>
        <strain evidence="10">SAP-35</strain>
    </source>
</reference>
<dbReference type="EC" id="1.1.1.169" evidence="2"/>
<evidence type="ECO:0000259" key="8">
    <source>
        <dbReference type="Pfam" id="PF08546"/>
    </source>
</evidence>
<evidence type="ECO:0000256" key="4">
    <source>
        <dbReference type="ARBA" id="ARBA00022655"/>
    </source>
</evidence>
<comment type="catalytic activity">
    <reaction evidence="6">
        <text>(R)-pantoate + NADP(+) = 2-dehydropantoate + NADPH + H(+)</text>
        <dbReference type="Rhea" id="RHEA:16233"/>
        <dbReference type="ChEBI" id="CHEBI:11561"/>
        <dbReference type="ChEBI" id="CHEBI:15378"/>
        <dbReference type="ChEBI" id="CHEBI:15980"/>
        <dbReference type="ChEBI" id="CHEBI:57783"/>
        <dbReference type="ChEBI" id="CHEBI:58349"/>
        <dbReference type="EC" id="1.1.1.169"/>
    </reaction>
</comment>
<comment type="caution">
    <text evidence="9">The sequence shown here is derived from an EMBL/GenBank/DDBJ whole genome shotgun (WGS) entry which is preliminary data.</text>
</comment>
<dbReference type="PANTHER" id="PTHR21708:SF45">
    <property type="entry name" value="2-DEHYDROPANTOATE 2-REDUCTASE"/>
    <property type="match status" value="1"/>
</dbReference>
<dbReference type="Pfam" id="PF02558">
    <property type="entry name" value="ApbA"/>
    <property type="match status" value="1"/>
</dbReference>
<evidence type="ECO:0000313" key="9">
    <source>
        <dbReference type="EMBL" id="NGZ84525.1"/>
    </source>
</evidence>
<evidence type="ECO:0000256" key="6">
    <source>
        <dbReference type="ARBA" id="ARBA00048793"/>
    </source>
</evidence>
<organism evidence="9 10">
    <name type="scientific">Duganella aceris</name>
    <dbReference type="NCBI Taxonomy" id="2703883"/>
    <lineage>
        <taxon>Bacteria</taxon>
        <taxon>Pseudomonadati</taxon>
        <taxon>Pseudomonadota</taxon>
        <taxon>Betaproteobacteria</taxon>
        <taxon>Burkholderiales</taxon>
        <taxon>Oxalobacteraceae</taxon>
        <taxon>Telluria group</taxon>
        <taxon>Duganella</taxon>
    </lineage>
</organism>
<comment type="pathway">
    <text evidence="1">Cofactor biosynthesis; (R)-pantothenate biosynthesis; (R)-pantoate from 3-methyl-2-oxobutanoate: step 2/2.</text>
</comment>
<gene>
    <name evidence="9" type="ORF">GW587_09670</name>
</gene>
<dbReference type="Gene3D" id="3.40.50.720">
    <property type="entry name" value="NAD(P)-binding Rossmann-like Domain"/>
    <property type="match status" value="1"/>
</dbReference>
<dbReference type="RefSeq" id="WP_166101725.1">
    <property type="nucleotide sequence ID" value="NZ_JAADJT010000004.1"/>
</dbReference>
<evidence type="ECO:0000256" key="2">
    <source>
        <dbReference type="ARBA" id="ARBA00013014"/>
    </source>
</evidence>
<evidence type="ECO:0000256" key="3">
    <source>
        <dbReference type="ARBA" id="ARBA00019465"/>
    </source>
</evidence>
<dbReference type="InterPro" id="IPR008927">
    <property type="entry name" value="6-PGluconate_DH-like_C_sf"/>
</dbReference>
<dbReference type="Proteomes" id="UP000666369">
    <property type="component" value="Unassembled WGS sequence"/>
</dbReference>
<evidence type="ECO:0000313" key="10">
    <source>
        <dbReference type="Proteomes" id="UP000666369"/>
    </source>
</evidence>
<dbReference type="SUPFAM" id="SSF51735">
    <property type="entry name" value="NAD(P)-binding Rossmann-fold domains"/>
    <property type="match status" value="1"/>
</dbReference>
<dbReference type="SUPFAM" id="SSF48179">
    <property type="entry name" value="6-phosphogluconate dehydrogenase C-terminal domain-like"/>
    <property type="match status" value="1"/>
</dbReference>
<evidence type="ECO:0000256" key="1">
    <source>
        <dbReference type="ARBA" id="ARBA00004994"/>
    </source>
</evidence>
<dbReference type="EMBL" id="JAADJT010000004">
    <property type="protein sequence ID" value="NGZ84525.1"/>
    <property type="molecule type" value="Genomic_DNA"/>
</dbReference>
<dbReference type="InterPro" id="IPR013752">
    <property type="entry name" value="KPA_reductase"/>
</dbReference>
<name>A0ABX0FJ34_9BURK</name>
<accession>A0ABX0FJ34</accession>
<dbReference type="NCBIfam" id="NF005089">
    <property type="entry name" value="PRK06522.1-4"/>
    <property type="match status" value="1"/>
</dbReference>
<dbReference type="InterPro" id="IPR051402">
    <property type="entry name" value="KPR-Related"/>
</dbReference>
<dbReference type="InterPro" id="IPR013332">
    <property type="entry name" value="KPR_N"/>
</dbReference>